<gene>
    <name evidence="8" type="primary">hrpB</name>
    <name evidence="8" type="ORF">MRX98_02710</name>
</gene>
<dbReference type="SMART" id="SM00490">
    <property type="entry name" value="HELICc"/>
    <property type="match status" value="1"/>
</dbReference>
<evidence type="ECO:0000256" key="2">
    <source>
        <dbReference type="ARBA" id="ARBA00022801"/>
    </source>
</evidence>
<dbReference type="CDD" id="cd17990">
    <property type="entry name" value="DEXHc_HrpB"/>
    <property type="match status" value="1"/>
</dbReference>
<dbReference type="PIRSF" id="PIRSF005496">
    <property type="entry name" value="ATP_hel_hrpB"/>
    <property type="match status" value="1"/>
</dbReference>
<dbReference type="Pfam" id="PF24473">
    <property type="entry name" value="CON_HrpB"/>
    <property type="match status" value="1"/>
</dbReference>
<dbReference type="InterPro" id="IPR013689">
    <property type="entry name" value="RNA_helicase_ATP-dep_HrpB_C"/>
</dbReference>
<feature type="domain" description="Helicase ATP-binding" evidence="6">
    <location>
        <begin position="40"/>
        <end position="204"/>
    </location>
</feature>
<evidence type="ECO:0000256" key="4">
    <source>
        <dbReference type="ARBA" id="ARBA00022840"/>
    </source>
</evidence>
<dbReference type="PROSITE" id="PS51194">
    <property type="entry name" value="HELICASE_CTER"/>
    <property type="match status" value="1"/>
</dbReference>
<evidence type="ECO:0000313" key="9">
    <source>
        <dbReference type="Proteomes" id="UP001165427"/>
    </source>
</evidence>
<evidence type="ECO:0000259" key="7">
    <source>
        <dbReference type="PROSITE" id="PS51194"/>
    </source>
</evidence>
<keyword evidence="4" id="KW-0067">ATP-binding</keyword>
<dbReference type="GO" id="GO:0004386">
    <property type="term" value="F:helicase activity"/>
    <property type="evidence" value="ECO:0007669"/>
    <property type="project" value="UniProtKB-KW"/>
</dbReference>
<dbReference type="Proteomes" id="UP001165427">
    <property type="component" value="Unassembled WGS sequence"/>
</dbReference>
<keyword evidence="1" id="KW-0547">Nucleotide-binding</keyword>
<dbReference type="SMART" id="SM00847">
    <property type="entry name" value="HA2"/>
    <property type="match status" value="1"/>
</dbReference>
<dbReference type="Pfam" id="PF08482">
    <property type="entry name" value="HrpB_C"/>
    <property type="match status" value="1"/>
</dbReference>
<dbReference type="Pfam" id="PF00271">
    <property type="entry name" value="Helicase_C"/>
    <property type="match status" value="1"/>
</dbReference>
<dbReference type="InterPro" id="IPR014001">
    <property type="entry name" value="Helicase_ATP-bd"/>
</dbReference>
<dbReference type="InterPro" id="IPR010225">
    <property type="entry name" value="HrpB"/>
</dbReference>
<reference evidence="8" key="1">
    <citation type="submission" date="2022-04" db="EMBL/GenBank/DDBJ databases">
        <title>Desulfatitalea alkaliphila sp. nov., a novel anaerobic sulfate-reducing bacterium isolated from terrestrial mud volcano, Taman Peninsula, Russia.</title>
        <authorList>
            <person name="Khomyakova M.A."/>
            <person name="Merkel A.Y."/>
            <person name="Slobodkin A.I."/>
        </authorList>
    </citation>
    <scope>NUCLEOTIDE SEQUENCE</scope>
    <source>
        <strain evidence="8">M08but</strain>
    </source>
</reference>
<keyword evidence="3 8" id="KW-0347">Helicase</keyword>
<dbReference type="InterPro" id="IPR001650">
    <property type="entry name" value="Helicase_C-like"/>
</dbReference>
<evidence type="ECO:0000313" key="8">
    <source>
        <dbReference type="EMBL" id="MCJ8499472.1"/>
    </source>
</evidence>
<dbReference type="GO" id="GO:0005524">
    <property type="term" value="F:ATP binding"/>
    <property type="evidence" value="ECO:0007669"/>
    <property type="project" value="UniProtKB-KW"/>
</dbReference>
<keyword evidence="2" id="KW-0378">Hydrolase</keyword>
<dbReference type="InterPro" id="IPR056329">
    <property type="entry name" value="CON_HrpB"/>
</dbReference>
<dbReference type="FunFam" id="3.40.50.300:FF:002125">
    <property type="entry name" value="ATP-dependent helicase HrpB"/>
    <property type="match status" value="1"/>
</dbReference>
<dbReference type="InterPro" id="IPR027417">
    <property type="entry name" value="P-loop_NTPase"/>
</dbReference>
<dbReference type="AlphaFoldDB" id="A0AA41QYP8"/>
<feature type="domain" description="Helicase C-terminal" evidence="7">
    <location>
        <begin position="227"/>
        <end position="396"/>
    </location>
</feature>
<sequence>MECEPDPFGCPAHARADALLRKMQPHLPELPVTTVLPELAAALARHGSAVLVAPPGAGKTTTVPVALLDAPWLAGQRIVLLAPRRLAARAAAARMAALLNQTVGETVGYRIRMDSRTGPGTRIVVMTEGVLTRMVQTDPALEGVGLVIFDEFHERSLEADLGLALCREIQGVLNEELRLLVMSATLDPAPVTALLHDAPLVACAGRLFPVATRYVPPPRSQPLERAVADRVLRTVAAGEGSVLVFLPGAPEIRRVARLLAAGGLPADWSVAPLYGNLSRTAQDTAIAPPPAGRHKIVLATAIAETSLTIEGIAVVVDGGLQRVPRFDARSGMTRLVTVPVSQAAADQRRGRAGRLGPGICYRMWSQAAHAGLPARNRPEILNTDLAALALELAWWGEADAGALAWLDPPPQGPLQQARTLLTELGALDENGRITAHGRRLAQLPLHPRLAHMVVAAGQAGMGGTACDMAAILSERDPLRAGGAHKDTDLRRRLELLHAFRSRATLPRTDERTDWTAVRRIVKVAALLRQRLHLSANDRGVMEPGRLLAWAYPDRIAGRRPGSVDRYVMTSGLGAFFDTPDPLGGHDYLVIAHLDGERREARIYLAAAYDRDTLMHQWTHRLKWQETVTWDDQRQCVSAERRLTLGALVLRREPQTDPDPQAVADTLTAAIRARGIEVLPWTPARRTFQTRTLLLRRMATETESDAPPWPDLSDAGLMAALDTWLAPWLTGIAGFKALACLDLTGALRSRLSRQQLQQLDTWAPTHITVPSGRRHPIDYNNDPPALAVRLQEMFGTDRTPAIAGGRLPLQLHLLSPAGRPAQITQDLAGFWRNSYGQVKKALKGRYPKHFWPDDPLASAPTAQAKPRGGKR</sequence>
<keyword evidence="9" id="KW-1185">Reference proteome</keyword>
<feature type="region of interest" description="Disordered" evidence="5">
    <location>
        <begin position="849"/>
        <end position="870"/>
    </location>
</feature>
<dbReference type="InterPro" id="IPR007502">
    <property type="entry name" value="Helicase-assoc_dom"/>
</dbReference>
<dbReference type="GO" id="GO:0003676">
    <property type="term" value="F:nucleic acid binding"/>
    <property type="evidence" value="ECO:0007669"/>
    <property type="project" value="InterPro"/>
</dbReference>
<evidence type="ECO:0000256" key="3">
    <source>
        <dbReference type="ARBA" id="ARBA00022806"/>
    </source>
</evidence>
<dbReference type="PROSITE" id="PS51192">
    <property type="entry name" value="HELICASE_ATP_BIND_1"/>
    <property type="match status" value="1"/>
</dbReference>
<comment type="caution">
    <text evidence="8">The sequence shown here is derived from an EMBL/GenBank/DDBJ whole genome shotgun (WGS) entry which is preliminary data.</text>
</comment>
<dbReference type="InterPro" id="IPR011545">
    <property type="entry name" value="DEAD/DEAH_box_helicase_dom"/>
</dbReference>
<accession>A0AA41QYP8</accession>
<dbReference type="PANTHER" id="PTHR43519">
    <property type="entry name" value="ATP-DEPENDENT RNA HELICASE HRPB"/>
    <property type="match status" value="1"/>
</dbReference>
<dbReference type="Gene3D" id="3.40.50.300">
    <property type="entry name" value="P-loop containing nucleotide triphosphate hydrolases"/>
    <property type="match status" value="2"/>
</dbReference>
<dbReference type="GO" id="GO:0016787">
    <property type="term" value="F:hydrolase activity"/>
    <property type="evidence" value="ECO:0007669"/>
    <property type="project" value="UniProtKB-KW"/>
</dbReference>
<dbReference type="Pfam" id="PF00270">
    <property type="entry name" value="DEAD"/>
    <property type="match status" value="1"/>
</dbReference>
<proteinExistence type="predicted"/>
<evidence type="ECO:0000259" key="6">
    <source>
        <dbReference type="PROSITE" id="PS51192"/>
    </source>
</evidence>
<protein>
    <submittedName>
        <fullName evidence="8">ATP-dependent helicase HrpB</fullName>
    </submittedName>
</protein>
<organism evidence="8 9">
    <name type="scientific">Desulfatitalea alkaliphila</name>
    <dbReference type="NCBI Taxonomy" id="2929485"/>
    <lineage>
        <taxon>Bacteria</taxon>
        <taxon>Pseudomonadati</taxon>
        <taxon>Thermodesulfobacteriota</taxon>
        <taxon>Desulfobacteria</taxon>
        <taxon>Desulfobacterales</taxon>
        <taxon>Desulfosarcinaceae</taxon>
        <taxon>Desulfatitalea</taxon>
    </lineage>
</organism>
<dbReference type="Pfam" id="PF04408">
    <property type="entry name" value="WHD_HA2"/>
    <property type="match status" value="1"/>
</dbReference>
<dbReference type="SMART" id="SM00487">
    <property type="entry name" value="DEXDc"/>
    <property type="match status" value="1"/>
</dbReference>
<dbReference type="RefSeq" id="WP_246902812.1">
    <property type="nucleotide sequence ID" value="NZ_JALJRB010000002.1"/>
</dbReference>
<dbReference type="SUPFAM" id="SSF52540">
    <property type="entry name" value="P-loop containing nucleoside triphosphate hydrolases"/>
    <property type="match status" value="1"/>
</dbReference>
<evidence type="ECO:0000256" key="5">
    <source>
        <dbReference type="SAM" id="MobiDB-lite"/>
    </source>
</evidence>
<dbReference type="NCBIfam" id="TIGR01970">
    <property type="entry name" value="DEAH_box_HrpB"/>
    <property type="match status" value="1"/>
</dbReference>
<evidence type="ECO:0000256" key="1">
    <source>
        <dbReference type="ARBA" id="ARBA00022741"/>
    </source>
</evidence>
<name>A0AA41QYP8_9BACT</name>
<dbReference type="CDD" id="cd18791">
    <property type="entry name" value="SF2_C_RHA"/>
    <property type="match status" value="1"/>
</dbReference>
<dbReference type="PANTHER" id="PTHR43519:SF1">
    <property type="entry name" value="ATP-DEPENDENT RNA HELICASE HRPB"/>
    <property type="match status" value="1"/>
</dbReference>
<dbReference type="EMBL" id="JALJRB010000002">
    <property type="protein sequence ID" value="MCJ8499472.1"/>
    <property type="molecule type" value="Genomic_DNA"/>
</dbReference>
<dbReference type="Gene3D" id="1.20.120.1080">
    <property type="match status" value="1"/>
</dbReference>
<dbReference type="InterPro" id="IPR049614">
    <property type="entry name" value="HrpB_DEXH"/>
</dbReference>
<dbReference type="InterPro" id="IPR048333">
    <property type="entry name" value="HA2_WH"/>
</dbReference>